<dbReference type="HOGENOM" id="CLU_131550_1_3_11"/>
<dbReference type="Pfam" id="PF04149">
    <property type="entry name" value="DUF397"/>
    <property type="match status" value="1"/>
</dbReference>
<evidence type="ECO:0000313" key="4">
    <source>
        <dbReference type="Proteomes" id="UP000004926"/>
    </source>
</evidence>
<organism evidence="3 4">
    <name type="scientific">Saccharomonospora marina XMU15</name>
    <dbReference type="NCBI Taxonomy" id="882083"/>
    <lineage>
        <taxon>Bacteria</taxon>
        <taxon>Bacillati</taxon>
        <taxon>Actinomycetota</taxon>
        <taxon>Actinomycetes</taxon>
        <taxon>Pseudonocardiales</taxon>
        <taxon>Pseudonocardiaceae</taxon>
        <taxon>Saccharomonospora</taxon>
    </lineage>
</organism>
<reference evidence="3 4" key="1">
    <citation type="journal article" date="2012" name="Stand. Genomic Sci.">
        <title>Genome sequence of the ocean sediment bacterium Saccharomonospora marina type strain (XMU15(T)).</title>
        <authorList>
            <person name="Klenk H.P."/>
            <person name="Lu M."/>
            <person name="Lucas S."/>
            <person name="Lapidus A."/>
            <person name="Copeland A."/>
            <person name="Pitluck S."/>
            <person name="Goodwin L.A."/>
            <person name="Han C."/>
            <person name="Tapia R."/>
            <person name="Brambilla E.M."/>
            <person name="Potter G."/>
            <person name="Land M."/>
            <person name="Ivanova N."/>
            <person name="Rohde M."/>
            <person name="Goker M."/>
            <person name="Detter J.C."/>
            <person name="Li W.J."/>
            <person name="Kyrpides N.C."/>
            <person name="Woyke T."/>
        </authorList>
    </citation>
    <scope>NUCLEOTIDE SEQUENCE [LARGE SCALE GENOMIC DNA]</scope>
    <source>
        <strain evidence="3 4">XMU15</strain>
    </source>
</reference>
<dbReference type="STRING" id="882083.SacmaDRAFT_0448"/>
<keyword evidence="4" id="KW-1185">Reference proteome</keyword>
<dbReference type="InterPro" id="IPR007278">
    <property type="entry name" value="DUF397"/>
</dbReference>
<feature type="domain" description="DUF397" evidence="2">
    <location>
        <begin position="26"/>
        <end position="80"/>
    </location>
</feature>
<name>H5X380_9PSEU</name>
<evidence type="ECO:0000313" key="3">
    <source>
        <dbReference type="EMBL" id="EHR48749.1"/>
    </source>
</evidence>
<accession>H5X380</accession>
<dbReference type="EMBL" id="CM001439">
    <property type="protein sequence ID" value="EHR48749.1"/>
    <property type="molecule type" value="Genomic_DNA"/>
</dbReference>
<protein>
    <recommendedName>
        <fullName evidence="2">DUF397 domain-containing protein</fullName>
    </recommendedName>
</protein>
<dbReference type="eggNOG" id="ENOG503209F">
    <property type="taxonomic scope" value="Bacteria"/>
</dbReference>
<sequence length="86" mass="9658">MRRSAVPWRSSDETDERSRRHDIAPQWKKSSFSGPNGDCVEFAPAVDGTGDVLVRHSKRPDEGVIRYTADEWRAFVAGVKHGGFDL</sequence>
<dbReference type="AlphaFoldDB" id="H5X380"/>
<feature type="region of interest" description="Disordered" evidence="1">
    <location>
        <begin position="1"/>
        <end position="32"/>
    </location>
</feature>
<gene>
    <name evidence="3" type="ORF">SacmaDRAFT_0448</name>
</gene>
<feature type="compositionally biased region" description="Basic and acidic residues" evidence="1">
    <location>
        <begin position="10"/>
        <end position="23"/>
    </location>
</feature>
<evidence type="ECO:0000256" key="1">
    <source>
        <dbReference type="SAM" id="MobiDB-lite"/>
    </source>
</evidence>
<evidence type="ECO:0000259" key="2">
    <source>
        <dbReference type="Pfam" id="PF04149"/>
    </source>
</evidence>
<dbReference type="Proteomes" id="UP000004926">
    <property type="component" value="Chromosome"/>
</dbReference>
<proteinExistence type="predicted"/>